<dbReference type="PANTHER" id="PTHR33693">
    <property type="entry name" value="TYPE-5 URACIL-DNA GLYCOSYLASE"/>
    <property type="match status" value="1"/>
</dbReference>
<comment type="caution">
    <text evidence="9">The sequence shown here is derived from an EMBL/GenBank/DDBJ whole genome shotgun (WGS) entry which is preliminary data.</text>
</comment>
<keyword evidence="6" id="KW-0411">Iron-sulfur</keyword>
<dbReference type="Gene3D" id="3.40.470.10">
    <property type="entry name" value="Uracil-DNA glycosylase-like domain"/>
    <property type="match status" value="1"/>
</dbReference>
<dbReference type="InterPro" id="IPR051536">
    <property type="entry name" value="UDG_Type-4/5"/>
</dbReference>
<keyword evidence="3" id="KW-0227">DNA damage</keyword>
<dbReference type="InterPro" id="IPR005122">
    <property type="entry name" value="Uracil-DNA_glycosylase-like"/>
</dbReference>
<dbReference type="RefSeq" id="WP_161091647.1">
    <property type="nucleotide sequence ID" value="NZ_WWCV01000041.1"/>
</dbReference>
<dbReference type="Proteomes" id="UP000484875">
    <property type="component" value="Unassembled WGS sequence"/>
</dbReference>
<dbReference type="PANTHER" id="PTHR33693:SF1">
    <property type="entry name" value="TYPE-4 URACIL-DNA GLYCOSYLASE"/>
    <property type="match status" value="1"/>
</dbReference>
<dbReference type="CDD" id="cd10030">
    <property type="entry name" value="UDG-F4_TTUDGA_SPO1dp_like"/>
    <property type="match status" value="1"/>
</dbReference>
<reference evidence="9 10" key="1">
    <citation type="submission" date="2019-12" db="EMBL/GenBank/DDBJ databases">
        <title>Novel species isolated from a subtropical stream in China.</title>
        <authorList>
            <person name="Lu H."/>
        </authorList>
    </citation>
    <scope>NUCLEOTIDE SEQUENCE [LARGE SCALE GENOMIC DNA]</scope>
    <source>
        <strain evidence="9 10">FT107W</strain>
    </source>
</reference>
<evidence type="ECO:0000256" key="7">
    <source>
        <dbReference type="ARBA" id="ARBA00023204"/>
    </source>
</evidence>
<proteinExistence type="predicted"/>
<name>A0A845HKB9_9BURK</name>
<evidence type="ECO:0000256" key="1">
    <source>
        <dbReference type="ARBA" id="ARBA00022485"/>
    </source>
</evidence>
<evidence type="ECO:0000256" key="3">
    <source>
        <dbReference type="ARBA" id="ARBA00022763"/>
    </source>
</evidence>
<evidence type="ECO:0000256" key="2">
    <source>
        <dbReference type="ARBA" id="ARBA00022723"/>
    </source>
</evidence>
<dbReference type="AlphaFoldDB" id="A0A845HKB9"/>
<evidence type="ECO:0000313" key="10">
    <source>
        <dbReference type="Proteomes" id="UP000484875"/>
    </source>
</evidence>
<keyword evidence="1" id="KW-0004">4Fe-4S</keyword>
<accession>A0A845HKB9</accession>
<dbReference type="Pfam" id="PF03167">
    <property type="entry name" value="UDG"/>
    <property type="match status" value="1"/>
</dbReference>
<feature type="domain" description="Uracil-DNA glycosylase-like" evidence="8">
    <location>
        <begin position="182"/>
        <end position="331"/>
    </location>
</feature>
<dbReference type="SMART" id="SM00987">
    <property type="entry name" value="UreE_C"/>
    <property type="match status" value="1"/>
</dbReference>
<evidence type="ECO:0000313" key="9">
    <source>
        <dbReference type="EMBL" id="MYN19178.1"/>
    </source>
</evidence>
<keyword evidence="5" id="KW-0408">Iron</keyword>
<keyword evidence="2" id="KW-0479">Metal-binding</keyword>
<dbReference type="GO" id="GO:0046872">
    <property type="term" value="F:metal ion binding"/>
    <property type="evidence" value="ECO:0007669"/>
    <property type="project" value="UniProtKB-KW"/>
</dbReference>
<evidence type="ECO:0000256" key="5">
    <source>
        <dbReference type="ARBA" id="ARBA00023004"/>
    </source>
</evidence>
<evidence type="ECO:0000256" key="4">
    <source>
        <dbReference type="ARBA" id="ARBA00022801"/>
    </source>
</evidence>
<dbReference type="SMART" id="SM00986">
    <property type="entry name" value="UDG"/>
    <property type="match status" value="1"/>
</dbReference>
<keyword evidence="10" id="KW-1185">Reference proteome</keyword>
<evidence type="ECO:0000259" key="8">
    <source>
        <dbReference type="SMART" id="SM00986"/>
    </source>
</evidence>
<dbReference type="SUPFAM" id="SSF52141">
    <property type="entry name" value="Uracil-DNA glycosylase-like"/>
    <property type="match status" value="1"/>
</dbReference>
<keyword evidence="7" id="KW-0234">DNA repair</keyword>
<protein>
    <submittedName>
        <fullName evidence="9">Uracil-DNA glycosylase</fullName>
    </submittedName>
</protein>
<gene>
    <name evidence="9" type="ORF">GTP81_20710</name>
</gene>
<dbReference type="GO" id="GO:0097506">
    <property type="term" value="F:deaminated base DNA N-glycosylase activity"/>
    <property type="evidence" value="ECO:0007669"/>
    <property type="project" value="UniProtKB-ARBA"/>
</dbReference>
<dbReference type="EMBL" id="WWCV01000041">
    <property type="protein sequence ID" value="MYN19178.1"/>
    <property type="molecule type" value="Genomic_DNA"/>
</dbReference>
<sequence>MMARSAVFLDEMGVGVQWKLRNPPAAGEPVEQDVPAEEAMPAMAEAQPARSVVEPQPVQAAVAAPARELASAHAAAAAPVPQPAPAQAAAAAPVPQPAPVAAMAPSPAPSFAPSPMPSPVLDDQAVAPDDDSTAWFDEAPAPARAEPVSDEAIAAMDWAELKAAVATCTRCDLCDTRRNAVNGRGAANATWIAIAAAPTRLDEKENQAIAGEAGQLLDNMLKAIALKPEQDVYVTQLVKCRPSDADGADRAPSGEELLACRPFLDRELALTGATMAMTFGQYAAKGLMMGPAARGKVMRYGATELPVVATYHPDDLLRRPEDKAKAWVDLCLAKAARD</sequence>
<dbReference type="InterPro" id="IPR036895">
    <property type="entry name" value="Uracil-DNA_glycosylase-like_sf"/>
</dbReference>
<dbReference type="GO" id="GO:0051539">
    <property type="term" value="F:4 iron, 4 sulfur cluster binding"/>
    <property type="evidence" value="ECO:0007669"/>
    <property type="project" value="UniProtKB-KW"/>
</dbReference>
<dbReference type="GO" id="GO:0006281">
    <property type="term" value="P:DNA repair"/>
    <property type="evidence" value="ECO:0007669"/>
    <property type="project" value="UniProtKB-KW"/>
</dbReference>
<evidence type="ECO:0000256" key="6">
    <source>
        <dbReference type="ARBA" id="ARBA00023014"/>
    </source>
</evidence>
<keyword evidence="4" id="KW-0378">Hydrolase</keyword>
<organism evidence="9 10">
    <name type="scientific">Duganella vulcania</name>
    <dbReference type="NCBI Taxonomy" id="2692166"/>
    <lineage>
        <taxon>Bacteria</taxon>
        <taxon>Pseudomonadati</taxon>
        <taxon>Pseudomonadota</taxon>
        <taxon>Betaproteobacteria</taxon>
        <taxon>Burkholderiales</taxon>
        <taxon>Oxalobacteraceae</taxon>
        <taxon>Telluria group</taxon>
        <taxon>Duganella</taxon>
    </lineage>
</organism>